<accession>A0ABQ5ZNH8</accession>
<keyword evidence="2" id="KW-1185">Reference proteome</keyword>
<name>A0ABQ5ZNH8_9HYPH</name>
<comment type="caution">
    <text evidence="1">The sequence shown here is derived from an EMBL/GenBank/DDBJ whole genome shotgun (WGS) entry which is preliminary data.</text>
</comment>
<dbReference type="Proteomes" id="UP001156702">
    <property type="component" value="Unassembled WGS sequence"/>
</dbReference>
<evidence type="ECO:0000313" key="1">
    <source>
        <dbReference type="EMBL" id="GLR53661.1"/>
    </source>
</evidence>
<sequence length="98" mass="11373">MSNRPDQSFIVACKNKAHILLVNQGSQKLCHFALHQWIKPRCRFIGDQAIRFEQEDASDCDALQFSTGNLVRSPFEKRWLNRQPIEKGWQVACQASER</sequence>
<protein>
    <submittedName>
        <fullName evidence="1">Uncharacterized protein</fullName>
    </submittedName>
</protein>
<dbReference type="EMBL" id="BSOP01000042">
    <property type="protein sequence ID" value="GLR53661.1"/>
    <property type="molecule type" value="Genomic_DNA"/>
</dbReference>
<organism evidence="1 2">
    <name type="scientific">Shinella yambaruensis</name>
    <dbReference type="NCBI Taxonomy" id="415996"/>
    <lineage>
        <taxon>Bacteria</taxon>
        <taxon>Pseudomonadati</taxon>
        <taxon>Pseudomonadota</taxon>
        <taxon>Alphaproteobacteria</taxon>
        <taxon>Hyphomicrobiales</taxon>
        <taxon>Rhizobiaceae</taxon>
        <taxon>Shinella</taxon>
    </lineage>
</organism>
<proteinExistence type="predicted"/>
<gene>
    <name evidence="1" type="ORF">GCM10007923_48770</name>
</gene>
<reference evidence="2" key="1">
    <citation type="journal article" date="2019" name="Int. J. Syst. Evol. Microbiol.">
        <title>The Global Catalogue of Microorganisms (GCM) 10K type strain sequencing project: providing services to taxonomists for standard genome sequencing and annotation.</title>
        <authorList>
            <consortium name="The Broad Institute Genomics Platform"/>
            <consortium name="The Broad Institute Genome Sequencing Center for Infectious Disease"/>
            <person name="Wu L."/>
            <person name="Ma J."/>
        </authorList>
    </citation>
    <scope>NUCLEOTIDE SEQUENCE [LARGE SCALE GENOMIC DNA]</scope>
    <source>
        <strain evidence="2">NBRC 102122</strain>
    </source>
</reference>
<evidence type="ECO:0000313" key="2">
    <source>
        <dbReference type="Proteomes" id="UP001156702"/>
    </source>
</evidence>